<keyword evidence="5" id="KW-1185">Reference proteome</keyword>
<dbReference type="InterPro" id="IPR039532">
    <property type="entry name" value="TetR_C_Firmicutes"/>
</dbReference>
<evidence type="ECO:0000256" key="1">
    <source>
        <dbReference type="ARBA" id="ARBA00023125"/>
    </source>
</evidence>
<evidence type="ECO:0000313" key="4">
    <source>
        <dbReference type="EMBL" id="QBD74851.1"/>
    </source>
</evidence>
<gene>
    <name evidence="4" type="ORF">EPA93_02105</name>
</gene>
<dbReference type="SUPFAM" id="SSF46689">
    <property type="entry name" value="Homeodomain-like"/>
    <property type="match status" value="1"/>
</dbReference>
<dbReference type="PANTHER" id="PTHR43479">
    <property type="entry name" value="ACREF/ENVCD OPERON REPRESSOR-RELATED"/>
    <property type="match status" value="1"/>
</dbReference>
<feature type="DNA-binding region" description="H-T-H motif" evidence="2">
    <location>
        <begin position="36"/>
        <end position="55"/>
    </location>
</feature>
<dbReference type="GO" id="GO:0003677">
    <property type="term" value="F:DNA binding"/>
    <property type="evidence" value="ECO:0007669"/>
    <property type="project" value="UniProtKB-UniRule"/>
</dbReference>
<sequence length="197" mass="23116">MNSTKVPEDLRVRRTHKLLWEALMALMSERNFDSISVKDICDRAMVHRTTFYKHYEDKYDLLISGMRLMHQSLMKETHLPLNEEAVDLPAQRFLSIFIHVAEHTQFYKLMLCGNGVGTFYTLLRGYLAELCVEKLKRLQRNDKNFEVPIPITAQYWAGAIISLVAWWLENDQPCSPEEMARYTSLLLQNEQLDLEAF</sequence>
<dbReference type="PANTHER" id="PTHR43479:SF16">
    <property type="entry name" value="HTH TETR-TYPE DOMAIN-CONTAINING PROTEIN"/>
    <property type="match status" value="1"/>
</dbReference>
<feature type="domain" description="HTH tetR-type" evidence="3">
    <location>
        <begin position="13"/>
        <end position="73"/>
    </location>
</feature>
<accession>A0A4V0YY36</accession>
<dbReference type="OrthoDB" id="9810250at2"/>
<dbReference type="EMBL" id="CP035758">
    <property type="protein sequence ID" value="QBD74851.1"/>
    <property type="molecule type" value="Genomic_DNA"/>
</dbReference>
<proteinExistence type="predicted"/>
<dbReference type="Pfam" id="PF14278">
    <property type="entry name" value="TetR_C_8"/>
    <property type="match status" value="1"/>
</dbReference>
<dbReference type="KEGG" id="kbs:EPA93_02105"/>
<dbReference type="Gene3D" id="1.10.357.10">
    <property type="entry name" value="Tetracycline Repressor, domain 2"/>
    <property type="match status" value="1"/>
</dbReference>
<evidence type="ECO:0000259" key="3">
    <source>
        <dbReference type="PROSITE" id="PS50977"/>
    </source>
</evidence>
<dbReference type="PROSITE" id="PS50977">
    <property type="entry name" value="HTH_TETR_2"/>
    <property type="match status" value="1"/>
</dbReference>
<name>A0A4V0YY36_KTERU</name>
<dbReference type="InterPro" id="IPR050624">
    <property type="entry name" value="HTH-type_Tx_Regulator"/>
</dbReference>
<keyword evidence="1 2" id="KW-0238">DNA-binding</keyword>
<protein>
    <submittedName>
        <fullName evidence="4">TetR/AcrR family transcriptional regulator</fullName>
    </submittedName>
</protein>
<reference evidence="4 5" key="1">
    <citation type="submission" date="2019-01" db="EMBL/GenBank/DDBJ databases">
        <title>Ktedonosporobacter rubrisoli SCAWS-G2.</title>
        <authorList>
            <person name="Huang Y."/>
            <person name="Yan B."/>
        </authorList>
    </citation>
    <scope>NUCLEOTIDE SEQUENCE [LARGE SCALE GENOMIC DNA]</scope>
    <source>
        <strain evidence="4 5">SCAWS-G2</strain>
    </source>
</reference>
<dbReference type="InterPro" id="IPR009057">
    <property type="entry name" value="Homeodomain-like_sf"/>
</dbReference>
<dbReference type="AlphaFoldDB" id="A0A4V0YY36"/>
<evidence type="ECO:0000256" key="2">
    <source>
        <dbReference type="PROSITE-ProRule" id="PRU00335"/>
    </source>
</evidence>
<dbReference type="RefSeq" id="WP_129885450.1">
    <property type="nucleotide sequence ID" value="NZ_CP035758.1"/>
</dbReference>
<dbReference type="InterPro" id="IPR001647">
    <property type="entry name" value="HTH_TetR"/>
</dbReference>
<organism evidence="4 5">
    <name type="scientific">Ktedonosporobacter rubrisoli</name>
    <dbReference type="NCBI Taxonomy" id="2509675"/>
    <lineage>
        <taxon>Bacteria</taxon>
        <taxon>Bacillati</taxon>
        <taxon>Chloroflexota</taxon>
        <taxon>Ktedonobacteria</taxon>
        <taxon>Ktedonobacterales</taxon>
        <taxon>Ktedonosporobacteraceae</taxon>
        <taxon>Ktedonosporobacter</taxon>
    </lineage>
</organism>
<dbReference type="Pfam" id="PF00440">
    <property type="entry name" value="TetR_N"/>
    <property type="match status" value="1"/>
</dbReference>
<evidence type="ECO:0000313" key="5">
    <source>
        <dbReference type="Proteomes" id="UP000290365"/>
    </source>
</evidence>
<dbReference type="Proteomes" id="UP000290365">
    <property type="component" value="Chromosome"/>
</dbReference>